<dbReference type="Gene3D" id="3.90.1150.10">
    <property type="entry name" value="Aspartate Aminotransferase, domain 1"/>
    <property type="match status" value="1"/>
</dbReference>
<dbReference type="InterPro" id="IPR015424">
    <property type="entry name" value="PyrdxlP-dep_Trfase"/>
</dbReference>
<dbReference type="InterPro" id="IPR015422">
    <property type="entry name" value="PyrdxlP-dep_Trfase_small"/>
</dbReference>
<evidence type="ECO:0000313" key="1">
    <source>
        <dbReference type="EMBL" id="MPN21949.1"/>
    </source>
</evidence>
<gene>
    <name evidence="1" type="ORF">SDC9_169331</name>
</gene>
<dbReference type="InterPro" id="IPR000653">
    <property type="entry name" value="DegT/StrS_aminotransferase"/>
</dbReference>
<name>A0A645G835_9ZZZZ</name>
<reference evidence="1" key="1">
    <citation type="submission" date="2019-08" db="EMBL/GenBank/DDBJ databases">
        <authorList>
            <person name="Kucharzyk K."/>
            <person name="Murdoch R.W."/>
            <person name="Higgins S."/>
            <person name="Loffler F."/>
        </authorList>
    </citation>
    <scope>NUCLEOTIDE SEQUENCE</scope>
</reference>
<dbReference type="SUPFAM" id="SSF53383">
    <property type="entry name" value="PLP-dependent transferases"/>
    <property type="match status" value="1"/>
</dbReference>
<comment type="caution">
    <text evidence="1">The sequence shown here is derived from an EMBL/GenBank/DDBJ whole genome shotgun (WGS) entry which is preliminary data.</text>
</comment>
<proteinExistence type="predicted"/>
<dbReference type="EMBL" id="VSSQ01070064">
    <property type="protein sequence ID" value="MPN21949.1"/>
    <property type="molecule type" value="Genomic_DNA"/>
</dbReference>
<sequence length="173" mass="18892">MEVGARSILGLNFRMNEITGAAGIAQLRKLEKIVLTLREKRAKLKELISQAQGFKFRILNDPEGGDAGTLCTVIFDTKEQAQKVTKTLGSKTIDQSGWHVYANMEHVLKYLKTVGQPHTLGSYPKTDDILSRAMNISIGVVDGGLGAGWGININSTDKEIEAAAKQFIMACKQ</sequence>
<protein>
    <submittedName>
        <fullName evidence="1">Uncharacterized protein</fullName>
    </submittedName>
</protein>
<accession>A0A645G835</accession>
<dbReference type="Pfam" id="PF01041">
    <property type="entry name" value="DegT_DnrJ_EryC1"/>
    <property type="match status" value="1"/>
</dbReference>
<dbReference type="AlphaFoldDB" id="A0A645G835"/>
<organism evidence="1">
    <name type="scientific">bioreactor metagenome</name>
    <dbReference type="NCBI Taxonomy" id="1076179"/>
    <lineage>
        <taxon>unclassified sequences</taxon>
        <taxon>metagenomes</taxon>
        <taxon>ecological metagenomes</taxon>
    </lineage>
</organism>